<evidence type="ECO:0000256" key="1">
    <source>
        <dbReference type="ARBA" id="ARBA00022593"/>
    </source>
</evidence>
<comment type="caution">
    <text evidence="5">The sequence shown here is derived from an EMBL/GenBank/DDBJ whole genome shotgun (WGS) entry which is preliminary data.</text>
</comment>
<dbReference type="PANTHER" id="PTHR12652:SF50">
    <property type="entry name" value="PEROXIN 11"/>
    <property type="match status" value="1"/>
</dbReference>
<dbReference type="GO" id="GO:0005778">
    <property type="term" value="C:peroxisomal membrane"/>
    <property type="evidence" value="ECO:0007669"/>
    <property type="project" value="UniProtKB-SubCell"/>
</dbReference>
<keyword evidence="3" id="KW-0576">Peroxisome</keyword>
<sequence length="257" mass="29281">MDTGNRGVVQTIVNVLQRTSGRDKIARIIQYGGLFIAWLIDKYNLPQHFVKKIIRVMIRRESLSNAVRAMSSSAGNARKVFRLFGYIEQLRSAVSALSLIDPNKMLLVSSAKLCAAGYLFCDNLVWVNSVNIISLNADKWKKYEYRFWLTQIALNSLRDFYEWCLIGIREIERINSARTGEVIPLEPKPIHTRLLSICSLNKDLIMDSITNIMDLTIPLTKLGYTHIPEHMIGLIGLITSILRLIPIISPIYKLPYS</sequence>
<dbReference type="GO" id="GO:0016559">
    <property type="term" value="P:peroxisome fission"/>
    <property type="evidence" value="ECO:0007669"/>
    <property type="project" value="InterPro"/>
</dbReference>
<name>A0AAV7JUN8_9METZ</name>
<evidence type="ECO:0000256" key="4">
    <source>
        <dbReference type="ARBA" id="ARBA00046271"/>
    </source>
</evidence>
<protein>
    <submittedName>
        <fullName evidence="5">Peroxisomal membrane protein 11B</fullName>
    </submittedName>
</protein>
<dbReference type="EMBL" id="JAKMXF010000299">
    <property type="protein sequence ID" value="KAI6652195.1"/>
    <property type="molecule type" value="Genomic_DNA"/>
</dbReference>
<comment type="subcellular location">
    <subcellularLocation>
        <location evidence="4">Peroxisome membrane</location>
    </subcellularLocation>
</comment>
<evidence type="ECO:0000313" key="5">
    <source>
        <dbReference type="EMBL" id="KAI6652195.1"/>
    </source>
</evidence>
<dbReference type="Pfam" id="PF05648">
    <property type="entry name" value="PEX11"/>
    <property type="match status" value="1"/>
</dbReference>
<evidence type="ECO:0000256" key="2">
    <source>
        <dbReference type="ARBA" id="ARBA00023136"/>
    </source>
</evidence>
<dbReference type="PANTHER" id="PTHR12652">
    <property type="entry name" value="PEROXISOMAL BIOGENESIS FACTOR 11"/>
    <property type="match status" value="1"/>
</dbReference>
<reference evidence="5 6" key="1">
    <citation type="journal article" date="2023" name="BMC Biol.">
        <title>The compact genome of the sponge Oopsacas minuta (Hexactinellida) is lacking key metazoan core genes.</title>
        <authorList>
            <person name="Santini S."/>
            <person name="Schenkelaars Q."/>
            <person name="Jourda C."/>
            <person name="Duchesne M."/>
            <person name="Belahbib H."/>
            <person name="Rocher C."/>
            <person name="Selva M."/>
            <person name="Riesgo A."/>
            <person name="Vervoort M."/>
            <person name="Leys S.P."/>
            <person name="Kodjabachian L."/>
            <person name="Le Bivic A."/>
            <person name="Borchiellini C."/>
            <person name="Claverie J.M."/>
            <person name="Renard E."/>
        </authorList>
    </citation>
    <scope>NUCLEOTIDE SEQUENCE [LARGE SCALE GENOMIC DNA]</scope>
    <source>
        <strain evidence="5">SPO-2</strain>
    </source>
</reference>
<evidence type="ECO:0000313" key="6">
    <source>
        <dbReference type="Proteomes" id="UP001165289"/>
    </source>
</evidence>
<organism evidence="5 6">
    <name type="scientific">Oopsacas minuta</name>
    <dbReference type="NCBI Taxonomy" id="111878"/>
    <lineage>
        <taxon>Eukaryota</taxon>
        <taxon>Metazoa</taxon>
        <taxon>Porifera</taxon>
        <taxon>Hexactinellida</taxon>
        <taxon>Hexasterophora</taxon>
        <taxon>Lyssacinosida</taxon>
        <taxon>Leucopsacidae</taxon>
        <taxon>Oopsacas</taxon>
    </lineage>
</organism>
<accession>A0AAV7JUN8</accession>
<gene>
    <name evidence="5" type="ORF">LOD99_7212</name>
</gene>
<evidence type="ECO:0000256" key="3">
    <source>
        <dbReference type="ARBA" id="ARBA00023140"/>
    </source>
</evidence>
<keyword evidence="2" id="KW-0472">Membrane</keyword>
<keyword evidence="1" id="KW-0962">Peroxisome biogenesis</keyword>
<dbReference type="InterPro" id="IPR008733">
    <property type="entry name" value="PEX11"/>
</dbReference>
<keyword evidence="6" id="KW-1185">Reference proteome</keyword>
<proteinExistence type="predicted"/>
<dbReference type="AlphaFoldDB" id="A0AAV7JUN8"/>
<dbReference type="Proteomes" id="UP001165289">
    <property type="component" value="Unassembled WGS sequence"/>
</dbReference>